<organism evidence="1 2">
    <name type="scientific">Ceriporiopsis subvermispora (strain B)</name>
    <name type="common">White-rot fungus</name>
    <name type="synonym">Gelatoporia subvermispora</name>
    <dbReference type="NCBI Taxonomy" id="914234"/>
    <lineage>
        <taxon>Eukaryota</taxon>
        <taxon>Fungi</taxon>
        <taxon>Dikarya</taxon>
        <taxon>Basidiomycota</taxon>
        <taxon>Agaricomycotina</taxon>
        <taxon>Agaricomycetes</taxon>
        <taxon>Polyporales</taxon>
        <taxon>Gelatoporiaceae</taxon>
        <taxon>Gelatoporia</taxon>
    </lineage>
</organism>
<protein>
    <submittedName>
        <fullName evidence="1">Uncharacterized protein</fullName>
    </submittedName>
</protein>
<evidence type="ECO:0000313" key="1">
    <source>
        <dbReference type="EMBL" id="EMD36478.1"/>
    </source>
</evidence>
<dbReference type="AlphaFoldDB" id="M2QHI0"/>
<dbReference type="Proteomes" id="UP000016930">
    <property type="component" value="Unassembled WGS sequence"/>
</dbReference>
<name>M2QHI0_CERS8</name>
<sequence length="163" mass="17665">MGTHGLPNVQTQMRGLIHANGPSEMPNAIGCTRPDPYGIMEAMGASTNHDDLSQIVWLPQALFRLVYFDHQRSPDASPVHTVTDNTDGVSDDPPQDAHLKSVTTAMLSGGGSYGVWGATCEAPTTDEKEDLADEVEAPRIELADVQHRTMPSEPNIIRAGRKY</sequence>
<dbReference type="HOGENOM" id="CLU_1626823_0_0_1"/>
<reference evidence="1 2" key="1">
    <citation type="journal article" date="2012" name="Proc. Natl. Acad. Sci. U.S.A.">
        <title>Comparative genomics of Ceriporiopsis subvermispora and Phanerochaete chrysosporium provide insight into selective ligninolysis.</title>
        <authorList>
            <person name="Fernandez-Fueyo E."/>
            <person name="Ruiz-Duenas F.J."/>
            <person name="Ferreira P."/>
            <person name="Floudas D."/>
            <person name="Hibbett D.S."/>
            <person name="Canessa P."/>
            <person name="Larrondo L.F."/>
            <person name="James T.Y."/>
            <person name="Seelenfreund D."/>
            <person name="Lobos S."/>
            <person name="Polanco R."/>
            <person name="Tello M."/>
            <person name="Honda Y."/>
            <person name="Watanabe T."/>
            <person name="Watanabe T."/>
            <person name="Ryu J.S."/>
            <person name="Kubicek C.P."/>
            <person name="Schmoll M."/>
            <person name="Gaskell J."/>
            <person name="Hammel K.E."/>
            <person name="St John F.J."/>
            <person name="Vanden Wymelenberg A."/>
            <person name="Sabat G."/>
            <person name="Splinter BonDurant S."/>
            <person name="Syed K."/>
            <person name="Yadav J.S."/>
            <person name="Doddapaneni H."/>
            <person name="Subramanian V."/>
            <person name="Lavin J.L."/>
            <person name="Oguiza J.A."/>
            <person name="Perez G."/>
            <person name="Pisabarro A.G."/>
            <person name="Ramirez L."/>
            <person name="Santoyo F."/>
            <person name="Master E."/>
            <person name="Coutinho P.M."/>
            <person name="Henrissat B."/>
            <person name="Lombard V."/>
            <person name="Magnuson J.K."/>
            <person name="Kuees U."/>
            <person name="Hori C."/>
            <person name="Igarashi K."/>
            <person name="Samejima M."/>
            <person name="Held B.W."/>
            <person name="Barry K.W."/>
            <person name="LaButti K.M."/>
            <person name="Lapidus A."/>
            <person name="Lindquist E.A."/>
            <person name="Lucas S.M."/>
            <person name="Riley R."/>
            <person name="Salamov A.A."/>
            <person name="Hoffmeister D."/>
            <person name="Schwenk D."/>
            <person name="Hadar Y."/>
            <person name="Yarden O."/>
            <person name="de Vries R.P."/>
            <person name="Wiebenga A."/>
            <person name="Stenlid J."/>
            <person name="Eastwood D."/>
            <person name="Grigoriev I.V."/>
            <person name="Berka R.M."/>
            <person name="Blanchette R.A."/>
            <person name="Kersten P."/>
            <person name="Martinez A.T."/>
            <person name="Vicuna R."/>
            <person name="Cullen D."/>
        </authorList>
    </citation>
    <scope>NUCLEOTIDE SEQUENCE [LARGE SCALE GENOMIC DNA]</scope>
    <source>
        <strain evidence="1 2">B</strain>
    </source>
</reference>
<dbReference type="EMBL" id="KB445798">
    <property type="protein sequence ID" value="EMD36478.1"/>
    <property type="molecule type" value="Genomic_DNA"/>
</dbReference>
<accession>M2QHI0</accession>
<gene>
    <name evidence="1" type="ORF">CERSUDRAFT_74437</name>
</gene>
<keyword evidence="2" id="KW-1185">Reference proteome</keyword>
<proteinExistence type="predicted"/>
<evidence type="ECO:0000313" key="2">
    <source>
        <dbReference type="Proteomes" id="UP000016930"/>
    </source>
</evidence>